<name>A0A7R9AR58_TIMSH</name>
<dbReference type="FunFam" id="3.40.50.2020:FF:000068">
    <property type="entry name" value="Predicted protein"/>
    <property type="match status" value="1"/>
</dbReference>
<feature type="compositionally biased region" description="Basic and acidic residues" evidence="3">
    <location>
        <begin position="99"/>
        <end position="110"/>
    </location>
</feature>
<dbReference type="Pfam" id="PF13793">
    <property type="entry name" value="Pribosyltran_N"/>
    <property type="match status" value="2"/>
</dbReference>
<protein>
    <recommendedName>
        <fullName evidence="4">Ribose-phosphate pyrophosphokinase N-terminal domain-containing protein</fullName>
    </recommendedName>
</protein>
<evidence type="ECO:0000256" key="3">
    <source>
        <dbReference type="SAM" id="MobiDB-lite"/>
    </source>
</evidence>
<dbReference type="GO" id="GO:0004749">
    <property type="term" value="F:ribose phosphate diphosphokinase activity"/>
    <property type="evidence" value="ECO:0007669"/>
    <property type="project" value="TreeGrafter"/>
</dbReference>
<dbReference type="PANTHER" id="PTHR10210">
    <property type="entry name" value="RIBOSE-PHOSPHATE DIPHOSPHOKINASE FAMILY MEMBER"/>
    <property type="match status" value="1"/>
</dbReference>
<dbReference type="Pfam" id="PF14572">
    <property type="entry name" value="Pribosyl_synth"/>
    <property type="match status" value="2"/>
</dbReference>
<dbReference type="SMART" id="SM01400">
    <property type="entry name" value="Pribosyltran_N"/>
    <property type="match status" value="1"/>
</dbReference>
<reference evidence="5" key="1">
    <citation type="submission" date="2020-11" db="EMBL/GenBank/DDBJ databases">
        <authorList>
            <person name="Tran Van P."/>
        </authorList>
    </citation>
    <scope>NUCLEOTIDE SEQUENCE</scope>
</reference>
<evidence type="ECO:0000256" key="1">
    <source>
        <dbReference type="ARBA" id="ARBA00006478"/>
    </source>
</evidence>
<dbReference type="GO" id="GO:0005524">
    <property type="term" value="F:ATP binding"/>
    <property type="evidence" value="ECO:0007669"/>
    <property type="project" value="TreeGrafter"/>
</dbReference>
<feature type="domain" description="Ribose-phosphate pyrophosphokinase N-terminal" evidence="4">
    <location>
        <begin position="126"/>
        <end position="197"/>
    </location>
</feature>
<gene>
    <name evidence="5" type="ORF">TSIB3V08_LOCUS2985</name>
</gene>
<keyword evidence="2" id="KW-0545">Nucleotide biosynthesis</keyword>
<feature type="domain" description="Ribose-phosphate pyrophosphokinase N-terminal" evidence="4">
    <location>
        <begin position="12"/>
        <end position="70"/>
    </location>
</feature>
<dbReference type="InterPro" id="IPR000836">
    <property type="entry name" value="PRTase_dom"/>
</dbReference>
<dbReference type="AlphaFoldDB" id="A0A7R9AR58"/>
<dbReference type="FunFam" id="3.40.50.2020:FF:000014">
    <property type="entry name" value="Ribose-phosphate pyrophosphokinase 1"/>
    <property type="match status" value="2"/>
</dbReference>
<proteinExistence type="inferred from homology"/>
<evidence type="ECO:0000313" key="5">
    <source>
        <dbReference type="EMBL" id="CAD7258764.1"/>
    </source>
</evidence>
<dbReference type="SUPFAM" id="SSF53271">
    <property type="entry name" value="PRTase-like"/>
    <property type="match status" value="4"/>
</dbReference>
<dbReference type="InterPro" id="IPR029099">
    <property type="entry name" value="Pribosyltran_N"/>
</dbReference>
<comment type="similarity">
    <text evidence="1">Belongs to the ribose-phosphate pyrophosphokinase family.</text>
</comment>
<dbReference type="GO" id="GO:0002189">
    <property type="term" value="C:ribose phosphate diphosphokinase complex"/>
    <property type="evidence" value="ECO:0007669"/>
    <property type="project" value="TreeGrafter"/>
</dbReference>
<dbReference type="GO" id="GO:0006015">
    <property type="term" value="P:5-phosphoribose 1-diphosphate biosynthetic process"/>
    <property type="evidence" value="ECO:0007669"/>
    <property type="project" value="TreeGrafter"/>
</dbReference>
<dbReference type="EMBL" id="OC000957">
    <property type="protein sequence ID" value="CAD7258764.1"/>
    <property type="molecule type" value="Genomic_DNA"/>
</dbReference>
<organism evidence="5">
    <name type="scientific">Timema shepardi</name>
    <name type="common">Walking stick</name>
    <dbReference type="NCBI Taxonomy" id="629360"/>
    <lineage>
        <taxon>Eukaryota</taxon>
        <taxon>Metazoa</taxon>
        <taxon>Ecdysozoa</taxon>
        <taxon>Arthropoda</taxon>
        <taxon>Hexapoda</taxon>
        <taxon>Insecta</taxon>
        <taxon>Pterygota</taxon>
        <taxon>Neoptera</taxon>
        <taxon>Polyneoptera</taxon>
        <taxon>Phasmatodea</taxon>
        <taxon>Timematodea</taxon>
        <taxon>Timematoidea</taxon>
        <taxon>Timematidae</taxon>
        <taxon>Timema</taxon>
    </lineage>
</organism>
<dbReference type="GO" id="GO:0005737">
    <property type="term" value="C:cytoplasm"/>
    <property type="evidence" value="ECO:0007669"/>
    <property type="project" value="TreeGrafter"/>
</dbReference>
<dbReference type="InterPro" id="IPR029057">
    <property type="entry name" value="PRTase-like"/>
</dbReference>
<dbReference type="PANTHER" id="PTHR10210:SF53">
    <property type="entry name" value="GH23275P"/>
    <property type="match status" value="1"/>
</dbReference>
<dbReference type="GO" id="GO:0006164">
    <property type="term" value="P:purine nucleotide biosynthetic process"/>
    <property type="evidence" value="ECO:0007669"/>
    <property type="project" value="TreeGrafter"/>
</dbReference>
<dbReference type="InterPro" id="IPR005946">
    <property type="entry name" value="Rib-P_diPkinase"/>
</dbReference>
<evidence type="ECO:0000259" key="4">
    <source>
        <dbReference type="Pfam" id="PF13793"/>
    </source>
</evidence>
<dbReference type="NCBIfam" id="TIGR01251">
    <property type="entry name" value="ribP_PPkin"/>
    <property type="match status" value="1"/>
</dbReference>
<dbReference type="CDD" id="cd06223">
    <property type="entry name" value="PRTases_typeI"/>
    <property type="match status" value="1"/>
</dbReference>
<feature type="region of interest" description="Disordered" evidence="3">
    <location>
        <begin position="90"/>
        <end position="115"/>
    </location>
</feature>
<accession>A0A7R9AR58</accession>
<dbReference type="Gene3D" id="3.40.50.2020">
    <property type="match status" value="2"/>
</dbReference>
<sequence length="464" mass="50543">MMMDVPASSDVMIIGGNSHPELVNLIANRLGVKNGGCAVYHKTNRETMVEIGDSVRGKDIYIIQTGTKPHYSRCCGTQIQRLHYATNDEGLLSPTSARSRSESKQHDHGSYKNAAECSEQHLAKSRADVNNNIMELLIMAYACKTSSAKSIVGVIPYLPYSKQYGSDVVERLMIAGKMRKRGCIVSKLLAKMMCKSGLSSRHHHGSTPERNPGVLRLPGGQPASFSLPAAIHPGIPDYRNAVIVARNPGSAKKATSYAERLRLGIAVIHGEQKEAESDMVDGRYSPPTLPRSRTMDVGVGVPAHPAKEKPPINVVGDVGGRIAIMVDDMVDDVQSFVAAAEVLKERGAYKIYVLATHGLLSSDAPRLIIDSPIDEVRYGGLLDCLKPRLATFLGPLVQESGSKAQFTISTALVVVTNTIPHELQKMQCHKIKTVDISVLLSEAIRRIHNKESMSYLFKNVTLED</sequence>
<evidence type="ECO:0000256" key="2">
    <source>
        <dbReference type="ARBA" id="ARBA00022727"/>
    </source>
</evidence>
<dbReference type="GO" id="GO:0000287">
    <property type="term" value="F:magnesium ion binding"/>
    <property type="evidence" value="ECO:0007669"/>
    <property type="project" value="InterPro"/>
</dbReference>